<dbReference type="PANTHER" id="PTHR10150">
    <property type="entry name" value="DNA REPAIR ENDONUCLEASE XPF"/>
    <property type="match status" value="1"/>
</dbReference>
<protein>
    <recommendedName>
        <fullName evidence="10">DNA repair endonuclease XPF</fullName>
    </recommendedName>
</protein>
<dbReference type="Proteomes" id="UP000783686">
    <property type="component" value="Unassembled WGS sequence"/>
</dbReference>
<evidence type="ECO:0000256" key="4">
    <source>
        <dbReference type="ARBA" id="ARBA00022759"/>
    </source>
</evidence>
<evidence type="ECO:0000313" key="12">
    <source>
        <dbReference type="EMBL" id="CAD5212423.1"/>
    </source>
</evidence>
<dbReference type="EMBL" id="CAJFDH010000002">
    <property type="protein sequence ID" value="CAD5212423.1"/>
    <property type="molecule type" value="Genomic_DNA"/>
</dbReference>
<proteinExistence type="inferred from homology"/>
<dbReference type="FunFam" id="3.40.50.10130:FF:000002">
    <property type="entry name" value="DNA repair endonuclease XPF"/>
    <property type="match status" value="1"/>
</dbReference>
<keyword evidence="7" id="KW-0238">DNA-binding</keyword>
<dbReference type="GO" id="GO:0000110">
    <property type="term" value="C:nucleotide-excision repair factor 1 complex"/>
    <property type="evidence" value="ECO:0007669"/>
    <property type="project" value="TreeGrafter"/>
</dbReference>
<dbReference type="Gene3D" id="3.40.50.10130">
    <property type="match status" value="1"/>
</dbReference>
<evidence type="ECO:0000259" key="11">
    <source>
        <dbReference type="SMART" id="SM00891"/>
    </source>
</evidence>
<comment type="subcellular location">
    <subcellularLocation>
        <location evidence="1">Nucleus</location>
    </subcellularLocation>
</comment>
<dbReference type="SUPFAM" id="SSF52980">
    <property type="entry name" value="Restriction endonuclease-like"/>
    <property type="match status" value="1"/>
</dbReference>
<dbReference type="GO" id="GO:0003697">
    <property type="term" value="F:single-stranded DNA binding"/>
    <property type="evidence" value="ECO:0007669"/>
    <property type="project" value="TreeGrafter"/>
</dbReference>
<dbReference type="GO" id="GO:0000724">
    <property type="term" value="P:double-strand break repair via homologous recombination"/>
    <property type="evidence" value="ECO:0007669"/>
    <property type="project" value="TreeGrafter"/>
</dbReference>
<dbReference type="InterPro" id="IPR006166">
    <property type="entry name" value="ERCC4_domain"/>
</dbReference>
<keyword evidence="13" id="KW-1185">Reference proteome</keyword>
<dbReference type="PANTHER" id="PTHR10150:SF0">
    <property type="entry name" value="DNA REPAIR ENDONUCLEASE XPF"/>
    <property type="match status" value="1"/>
</dbReference>
<evidence type="ECO:0000256" key="8">
    <source>
        <dbReference type="ARBA" id="ARBA00023204"/>
    </source>
</evidence>
<evidence type="ECO:0000256" key="6">
    <source>
        <dbReference type="ARBA" id="ARBA00022801"/>
    </source>
</evidence>
<dbReference type="GO" id="GO:0003684">
    <property type="term" value="F:damaged DNA binding"/>
    <property type="evidence" value="ECO:0007669"/>
    <property type="project" value="TreeGrafter"/>
</dbReference>
<comment type="similarity">
    <text evidence="2">Belongs to the XPF family.</text>
</comment>
<keyword evidence="6" id="KW-0378">Hydrolase</keyword>
<comment type="caution">
    <text evidence="12">The sequence shown here is derived from an EMBL/GenBank/DDBJ whole genome shotgun (WGS) entry which is preliminary data.</text>
</comment>
<sequence>MKHQISLDTPSSSQATDPLEVAFCDGDSNATTSEQPFSLPSLLFLTLGSHYQLIDSLETLRPAFIVLYHTELGAFRLIESYKAHHADVPLTIYALTYPNSTEEERYLSAMQHEQLSMETLIKELGSLLINTEYDISRETSSGLREIALRRDSRHKNKKEEEDEEGLQPMVVIDVREFRSELPIVLYQNGIDLYPCTLEVGDYVLSPSICVERKALDDLTQSLNNGRIFKQIEQMNMNYDRIVLLIESSEKFRKKRVNGGPFQGELSKRSSTTRSLLCQLIRAQPKLTCMWSLGPSHSAEIFEEIKLDQENPDPEEAMAIKTDDFSILEETEDTELAVKQAKFNQTTRRSLQTLPDINLADLDKCLRSNKFKNVQEFCCGSAEDFLKSGFSEKQVDEFVQLFNTDFRLVEG</sequence>
<name>A0A811KAB0_9BILA</name>
<evidence type="ECO:0000256" key="5">
    <source>
        <dbReference type="ARBA" id="ARBA00022763"/>
    </source>
</evidence>
<accession>A0A811KAB0</accession>
<keyword evidence="8" id="KW-0234">DNA repair</keyword>
<evidence type="ECO:0000256" key="2">
    <source>
        <dbReference type="ARBA" id="ARBA00010015"/>
    </source>
</evidence>
<keyword evidence="5" id="KW-0227">DNA damage</keyword>
<reference evidence="12" key="1">
    <citation type="submission" date="2020-09" db="EMBL/GenBank/DDBJ databases">
        <authorList>
            <person name="Kikuchi T."/>
        </authorList>
    </citation>
    <scope>NUCLEOTIDE SEQUENCE</scope>
    <source>
        <strain evidence="12">SH1</strain>
    </source>
</reference>
<dbReference type="OrthoDB" id="361020at2759"/>
<evidence type="ECO:0000256" key="1">
    <source>
        <dbReference type="ARBA" id="ARBA00004123"/>
    </source>
</evidence>
<dbReference type="Pfam" id="PF02732">
    <property type="entry name" value="ERCC4"/>
    <property type="match status" value="1"/>
</dbReference>
<keyword evidence="4" id="KW-0255">Endonuclease</keyword>
<dbReference type="SMART" id="SM00891">
    <property type="entry name" value="ERCC4"/>
    <property type="match status" value="1"/>
</dbReference>
<evidence type="ECO:0000256" key="9">
    <source>
        <dbReference type="ARBA" id="ARBA00023242"/>
    </source>
</evidence>
<dbReference type="GO" id="GO:0000712">
    <property type="term" value="P:resolution of meiotic recombination intermediates"/>
    <property type="evidence" value="ECO:0007669"/>
    <property type="project" value="TreeGrafter"/>
</dbReference>
<keyword evidence="3" id="KW-0540">Nuclease</keyword>
<evidence type="ECO:0000256" key="3">
    <source>
        <dbReference type="ARBA" id="ARBA00022722"/>
    </source>
</evidence>
<evidence type="ECO:0000256" key="7">
    <source>
        <dbReference type="ARBA" id="ARBA00023125"/>
    </source>
</evidence>
<keyword evidence="9" id="KW-0539">Nucleus</keyword>
<dbReference type="EMBL" id="CAJFCW020000002">
    <property type="protein sequence ID" value="CAG9095963.1"/>
    <property type="molecule type" value="Genomic_DNA"/>
</dbReference>
<dbReference type="AlphaFoldDB" id="A0A811KAB0"/>
<dbReference type="CDD" id="cd20078">
    <property type="entry name" value="XPF_nuclease_XPF_euk"/>
    <property type="match status" value="1"/>
</dbReference>
<organism evidence="12 13">
    <name type="scientific">Bursaphelenchus okinawaensis</name>
    <dbReference type="NCBI Taxonomy" id="465554"/>
    <lineage>
        <taxon>Eukaryota</taxon>
        <taxon>Metazoa</taxon>
        <taxon>Ecdysozoa</taxon>
        <taxon>Nematoda</taxon>
        <taxon>Chromadorea</taxon>
        <taxon>Rhabditida</taxon>
        <taxon>Tylenchina</taxon>
        <taxon>Tylenchomorpha</taxon>
        <taxon>Aphelenchoidea</taxon>
        <taxon>Aphelenchoididae</taxon>
        <taxon>Bursaphelenchus</taxon>
    </lineage>
</organism>
<dbReference type="Proteomes" id="UP000614601">
    <property type="component" value="Unassembled WGS sequence"/>
</dbReference>
<dbReference type="InterPro" id="IPR011335">
    <property type="entry name" value="Restrct_endonuc-II-like"/>
</dbReference>
<dbReference type="GO" id="GO:0000014">
    <property type="term" value="F:single-stranded DNA endodeoxyribonuclease activity"/>
    <property type="evidence" value="ECO:0007669"/>
    <property type="project" value="TreeGrafter"/>
</dbReference>
<gene>
    <name evidence="12" type="ORF">BOKJ2_LOCUS4224</name>
</gene>
<evidence type="ECO:0000313" key="13">
    <source>
        <dbReference type="Proteomes" id="UP000614601"/>
    </source>
</evidence>
<dbReference type="InterPro" id="IPR047520">
    <property type="entry name" value="XPF_nuclease"/>
</dbReference>
<dbReference type="GO" id="GO:1901255">
    <property type="term" value="P:nucleotide-excision repair involved in interstrand cross-link repair"/>
    <property type="evidence" value="ECO:0007669"/>
    <property type="project" value="TreeGrafter"/>
</dbReference>
<evidence type="ECO:0000256" key="10">
    <source>
        <dbReference type="ARBA" id="ARBA00072370"/>
    </source>
</evidence>
<feature type="domain" description="ERCC4" evidence="11">
    <location>
        <begin position="169"/>
        <end position="249"/>
    </location>
</feature>